<protein>
    <recommendedName>
        <fullName evidence="4">AAA+ ATPase domain-containing protein</fullName>
    </recommendedName>
</protein>
<reference evidence="2 3" key="1">
    <citation type="journal article" date="2023" name="IScience">
        <title>Expanded male sex-determining region conserved during the evolution of homothallism in the green alga Volvox.</title>
        <authorList>
            <person name="Yamamoto K."/>
            <person name="Matsuzaki R."/>
            <person name="Mahakham W."/>
            <person name="Heman W."/>
            <person name="Sekimoto H."/>
            <person name="Kawachi M."/>
            <person name="Minakuchi Y."/>
            <person name="Toyoda A."/>
            <person name="Nozaki H."/>
        </authorList>
    </citation>
    <scope>NUCLEOTIDE SEQUENCE [LARGE SCALE GENOMIC DNA]</scope>
    <source>
        <strain evidence="2 3">NIES-4468</strain>
    </source>
</reference>
<feature type="region of interest" description="Disordered" evidence="1">
    <location>
        <begin position="503"/>
        <end position="534"/>
    </location>
</feature>
<evidence type="ECO:0000313" key="2">
    <source>
        <dbReference type="EMBL" id="GLI62107.1"/>
    </source>
</evidence>
<proteinExistence type="predicted"/>
<dbReference type="InterPro" id="IPR052648">
    <property type="entry name" value="Ser-tRNA(Sec)_kinase"/>
</dbReference>
<evidence type="ECO:0008006" key="4">
    <source>
        <dbReference type="Google" id="ProtNLM"/>
    </source>
</evidence>
<gene>
    <name evidence="2" type="ORF">VaNZ11_004690</name>
</gene>
<dbReference type="SUPFAM" id="SSF52540">
    <property type="entry name" value="P-loop containing nucleoside triphosphate hydrolases"/>
    <property type="match status" value="1"/>
</dbReference>
<evidence type="ECO:0000256" key="1">
    <source>
        <dbReference type="SAM" id="MobiDB-lite"/>
    </source>
</evidence>
<accession>A0ABQ5RYH7</accession>
<dbReference type="EMBL" id="BSDZ01000011">
    <property type="protein sequence ID" value="GLI62107.1"/>
    <property type="molecule type" value="Genomic_DNA"/>
</dbReference>
<organism evidence="2 3">
    <name type="scientific">Volvox africanus</name>
    <dbReference type="NCBI Taxonomy" id="51714"/>
    <lineage>
        <taxon>Eukaryota</taxon>
        <taxon>Viridiplantae</taxon>
        <taxon>Chlorophyta</taxon>
        <taxon>core chlorophytes</taxon>
        <taxon>Chlorophyceae</taxon>
        <taxon>CS clade</taxon>
        <taxon>Chlamydomonadales</taxon>
        <taxon>Volvocaceae</taxon>
        <taxon>Volvox</taxon>
    </lineage>
</organism>
<dbReference type="PANTHER" id="PTHR20873">
    <property type="entry name" value="L-SERYL-TRNA(SEC) KINASE"/>
    <property type="match status" value="1"/>
</dbReference>
<name>A0ABQ5RYH7_9CHLO</name>
<dbReference type="InterPro" id="IPR027417">
    <property type="entry name" value="P-loop_NTPase"/>
</dbReference>
<keyword evidence="3" id="KW-1185">Reference proteome</keyword>
<feature type="region of interest" description="Disordered" evidence="1">
    <location>
        <begin position="287"/>
        <end position="339"/>
    </location>
</feature>
<sequence>MWTTRSIKNVASKYSLASLSMLSHQQNIKMNYPKVIRAKCALLVLCGLPGSGKTTLVAKVRELVAQNNGGLVPSGPPCIVEVITFDDWLHSALLTTGGFSADAWQRSRQAALNQLRNLLTKSSTSDEGDSQYTLLIADDNHHLRSMRYELFRTARDHGAAFLQLYFPCCPWEALKRNQRRSGIAVVPAEAVLRMAEVLEAPQPERFSWEANSLAIQIAGCEGTGESGGDGDTPDRGCRRSIVAGGDINSGIDMGNAGDDNNKSGENAAEATCLKRDNGWQCHGAVSGETDCTKPGPSPHPGSQRAHSPESSPLLPQQTQLQPQLHIQSHQVSKDQEKAGLQNAHPGVQVQAGDITALCAALWRLWGPTPPTPPREEDLLRRREEGRAANTASILHSLDLRSRRVLGAAVAAAAPAERAAVARALNGLRRVLLQTAREVLQLLPLQNLVYESEGCCRCGADGDDCAGGDGGGGRWEAVAVAVAEAEGEGHVLRRLQELEGEFVRAAGQGDDSRAPTVSGEHSPGSVSDTSSKGKV</sequence>
<dbReference type="Gene3D" id="3.40.50.300">
    <property type="entry name" value="P-loop containing nucleotide triphosphate hydrolases"/>
    <property type="match status" value="1"/>
</dbReference>
<comment type="caution">
    <text evidence="2">The sequence shown here is derived from an EMBL/GenBank/DDBJ whole genome shotgun (WGS) entry which is preliminary data.</text>
</comment>
<dbReference type="PANTHER" id="PTHR20873:SF0">
    <property type="entry name" value="L-SERYL-TRNA(SEC) KINASE"/>
    <property type="match status" value="1"/>
</dbReference>
<feature type="compositionally biased region" description="Polar residues" evidence="1">
    <location>
        <begin position="523"/>
        <end position="534"/>
    </location>
</feature>
<dbReference type="Proteomes" id="UP001165090">
    <property type="component" value="Unassembled WGS sequence"/>
</dbReference>
<feature type="compositionally biased region" description="Low complexity" evidence="1">
    <location>
        <begin position="308"/>
        <end position="328"/>
    </location>
</feature>
<evidence type="ECO:0000313" key="3">
    <source>
        <dbReference type="Proteomes" id="UP001165090"/>
    </source>
</evidence>
<dbReference type="Pfam" id="PF13671">
    <property type="entry name" value="AAA_33"/>
    <property type="match status" value="1"/>
</dbReference>